<reference evidence="2" key="1">
    <citation type="submission" date="2023-07" db="EMBL/GenBank/DDBJ databases">
        <title>Isolates cultured from stool samples of acute diarrhea patients.</title>
        <authorList>
            <person name="Jiang S."/>
        </authorList>
    </citation>
    <scope>NUCLEOTIDE SEQUENCE</scope>
    <source>
        <strain evidence="2">L4424</strain>
    </source>
</reference>
<sequence>MSADSDINKIRETLDLMSETNRLNAQAGLARARRKEERRHRVESLNPVGRFFGRAWLELIDAPAGAAMLIFLAGMGCCIAIAIAAAVLR</sequence>
<dbReference type="RefSeq" id="WP_045889354.1">
    <property type="nucleotide sequence ID" value="NZ_CP083834.1"/>
</dbReference>
<accession>A0AAW7ZMW2</accession>
<proteinExistence type="predicted"/>
<keyword evidence="1" id="KW-0812">Transmembrane</keyword>
<dbReference type="EMBL" id="JAUPXB010000001">
    <property type="protein sequence ID" value="MDO7921070.1"/>
    <property type="molecule type" value="Genomic_DNA"/>
</dbReference>
<evidence type="ECO:0000313" key="3">
    <source>
        <dbReference type="Proteomes" id="UP001176432"/>
    </source>
</evidence>
<keyword evidence="1" id="KW-1133">Transmembrane helix</keyword>
<dbReference type="Proteomes" id="UP001176432">
    <property type="component" value="Unassembled WGS sequence"/>
</dbReference>
<name>A0AAW7ZMW2_ENTAS</name>
<feature type="transmembrane region" description="Helical" evidence="1">
    <location>
        <begin position="66"/>
        <end position="88"/>
    </location>
</feature>
<evidence type="ECO:0000313" key="2">
    <source>
        <dbReference type="EMBL" id="MDO7921070.1"/>
    </source>
</evidence>
<organism evidence="2 3">
    <name type="scientific">Enterobacter asburiae</name>
    <dbReference type="NCBI Taxonomy" id="61645"/>
    <lineage>
        <taxon>Bacteria</taxon>
        <taxon>Pseudomonadati</taxon>
        <taxon>Pseudomonadota</taxon>
        <taxon>Gammaproteobacteria</taxon>
        <taxon>Enterobacterales</taxon>
        <taxon>Enterobacteriaceae</taxon>
        <taxon>Enterobacter</taxon>
        <taxon>Enterobacter cloacae complex</taxon>
    </lineage>
</organism>
<protein>
    <submittedName>
        <fullName evidence="2">Uncharacterized protein</fullName>
    </submittedName>
</protein>
<comment type="caution">
    <text evidence="2">The sequence shown here is derived from an EMBL/GenBank/DDBJ whole genome shotgun (WGS) entry which is preliminary data.</text>
</comment>
<dbReference type="AlphaFoldDB" id="A0AAW7ZMW2"/>
<keyword evidence="1" id="KW-0472">Membrane</keyword>
<gene>
    <name evidence="2" type="ORF">Q5934_05910</name>
</gene>
<evidence type="ECO:0000256" key="1">
    <source>
        <dbReference type="SAM" id="Phobius"/>
    </source>
</evidence>